<reference evidence="2 3" key="1">
    <citation type="submission" date="2019-11" db="EMBL/GenBank/DDBJ databases">
        <authorList>
            <person name="Jiang L.-Q."/>
        </authorList>
    </citation>
    <scope>NUCLEOTIDE SEQUENCE [LARGE SCALE GENOMIC DNA]</scope>
    <source>
        <strain evidence="2 3">YIM 132087</strain>
    </source>
</reference>
<evidence type="ECO:0000313" key="3">
    <source>
        <dbReference type="Proteomes" id="UP000460221"/>
    </source>
</evidence>
<accession>A0A7K1FRE5</accession>
<dbReference type="EMBL" id="WLYK01000011">
    <property type="protein sequence ID" value="MTD16717.1"/>
    <property type="molecule type" value="Genomic_DNA"/>
</dbReference>
<dbReference type="AlphaFoldDB" id="A0A7K1FRE5"/>
<comment type="caution">
    <text evidence="2">The sequence shown here is derived from an EMBL/GenBank/DDBJ whole genome shotgun (WGS) entry which is preliminary data.</text>
</comment>
<keyword evidence="1" id="KW-1133">Transmembrane helix</keyword>
<feature type="transmembrane region" description="Helical" evidence="1">
    <location>
        <begin position="12"/>
        <end position="40"/>
    </location>
</feature>
<protein>
    <recommendedName>
        <fullName evidence="4">Peptidase</fullName>
    </recommendedName>
</protein>
<sequence>MSPERRPTSSPLRVTAVGLLVVGLVAAVVAGLLVLLSAVLPGPTIPRQGPAQLPDEAAITDGSVPVTWSTSPVQPDTTGQVSGVITDLETFWGSVLPSTFDAMVTPMTGGVVAIDPSATAFTGEPPGCVTTPSRIAGNAYFCPDRDKILYDAGGLVPVLLGHYGPAGLVAAFAHEYGHAIQARIGPTPADRSAEPARWPALLVELQADCDAGVFLRAATIGRTAHVALLEADLPAAVGPLLDFADAPDVPPGDAAAHGLSLDRLRAVLAGYAGDAATCHDLTLDALRPTLGLAGAVQPVDTPRYADTAAVLSAARSSLRAFSNADLPADISPTAEDLAAAAPYGQFAEAAALALALGRVTDPDHPTCVVGAWTASVLGAVPPGTLGSWATDADEALAFLRARPGVTWADLQDYARGFDGGCP</sequence>
<gene>
    <name evidence="2" type="ORF">GIS00_22530</name>
</gene>
<proteinExistence type="predicted"/>
<name>A0A7K1FRE5_9ACTN</name>
<keyword evidence="1" id="KW-0812">Transmembrane</keyword>
<organism evidence="2 3">
    <name type="scientific">Nakamurella alba</name>
    <dbReference type="NCBI Taxonomy" id="2665158"/>
    <lineage>
        <taxon>Bacteria</taxon>
        <taxon>Bacillati</taxon>
        <taxon>Actinomycetota</taxon>
        <taxon>Actinomycetes</taxon>
        <taxon>Nakamurellales</taxon>
        <taxon>Nakamurellaceae</taxon>
        <taxon>Nakamurella</taxon>
    </lineage>
</organism>
<dbReference type="Proteomes" id="UP000460221">
    <property type="component" value="Unassembled WGS sequence"/>
</dbReference>
<evidence type="ECO:0000256" key="1">
    <source>
        <dbReference type="SAM" id="Phobius"/>
    </source>
</evidence>
<keyword evidence="1" id="KW-0472">Membrane</keyword>
<evidence type="ECO:0000313" key="2">
    <source>
        <dbReference type="EMBL" id="MTD16717.1"/>
    </source>
</evidence>
<keyword evidence="3" id="KW-1185">Reference proteome</keyword>
<dbReference type="RefSeq" id="WP_154770717.1">
    <property type="nucleotide sequence ID" value="NZ_WLYK01000011.1"/>
</dbReference>
<evidence type="ECO:0008006" key="4">
    <source>
        <dbReference type="Google" id="ProtNLM"/>
    </source>
</evidence>